<dbReference type="GO" id="GO:0005829">
    <property type="term" value="C:cytosol"/>
    <property type="evidence" value="ECO:0007669"/>
    <property type="project" value="TreeGrafter"/>
</dbReference>
<dbReference type="Proteomes" id="UP000494218">
    <property type="component" value="Unassembled WGS sequence"/>
</dbReference>
<name>A0A6P2SQV0_BURL3</name>
<evidence type="ECO:0000256" key="4">
    <source>
        <dbReference type="RuleBase" id="RU003939"/>
    </source>
</evidence>
<evidence type="ECO:0000313" key="5">
    <source>
        <dbReference type="EMBL" id="VWC51731.1"/>
    </source>
</evidence>
<dbReference type="CDD" id="cd13831">
    <property type="entry name" value="HU"/>
    <property type="match status" value="1"/>
</dbReference>
<dbReference type="RefSeq" id="WP_059571965.1">
    <property type="nucleotide sequence ID" value="NZ_CABVPW010000077.1"/>
</dbReference>
<keyword evidence="3 5" id="KW-0238">DNA-binding</keyword>
<dbReference type="Pfam" id="PF00216">
    <property type="entry name" value="Bac_DNA_binding"/>
    <property type="match status" value="1"/>
</dbReference>
<dbReference type="Gene3D" id="4.10.520.10">
    <property type="entry name" value="IHF-like DNA-binding proteins"/>
    <property type="match status" value="1"/>
</dbReference>
<dbReference type="SMART" id="SM00411">
    <property type="entry name" value="BHL"/>
    <property type="match status" value="1"/>
</dbReference>
<dbReference type="GO" id="GO:0030261">
    <property type="term" value="P:chromosome condensation"/>
    <property type="evidence" value="ECO:0007669"/>
    <property type="project" value="UniProtKB-KW"/>
</dbReference>
<dbReference type="PRINTS" id="PR01727">
    <property type="entry name" value="DNABINDINGHU"/>
</dbReference>
<evidence type="ECO:0000256" key="2">
    <source>
        <dbReference type="ARBA" id="ARBA00023067"/>
    </source>
</evidence>
<dbReference type="InterPro" id="IPR020816">
    <property type="entry name" value="Histone-like_DNA-bd_CS"/>
</dbReference>
<dbReference type="GO" id="GO:0030527">
    <property type="term" value="F:structural constituent of chromatin"/>
    <property type="evidence" value="ECO:0007669"/>
    <property type="project" value="InterPro"/>
</dbReference>
<evidence type="ECO:0000256" key="3">
    <source>
        <dbReference type="ARBA" id="ARBA00023125"/>
    </source>
</evidence>
<evidence type="ECO:0000256" key="1">
    <source>
        <dbReference type="ARBA" id="ARBA00010529"/>
    </source>
</evidence>
<gene>
    <name evidence="5" type="ORF">BLA23254_07919</name>
</gene>
<protein>
    <submittedName>
        <fullName evidence="5">Histone family protein DNA-binding protein</fullName>
    </submittedName>
</protein>
<organism evidence="5 6">
    <name type="scientific">Burkholderia lata (strain ATCC 17760 / DSM 23089 / LMG 22485 / NCIMB 9086 / R18194 / 383)</name>
    <dbReference type="NCBI Taxonomy" id="482957"/>
    <lineage>
        <taxon>Bacteria</taxon>
        <taxon>Pseudomonadati</taxon>
        <taxon>Pseudomonadota</taxon>
        <taxon>Betaproteobacteria</taxon>
        <taxon>Burkholderiales</taxon>
        <taxon>Burkholderiaceae</taxon>
        <taxon>Burkholderia</taxon>
        <taxon>Burkholderia cepacia complex</taxon>
    </lineage>
</organism>
<dbReference type="PROSITE" id="PS00045">
    <property type="entry name" value="HISTONE_LIKE"/>
    <property type="match status" value="1"/>
</dbReference>
<sequence>MNKQELIDAVAAGAGVSKTDASKTVQAVLDAITDAVSRGESVQLIGFGAFSQGQRAARTGRNPTTGAEIAIPAANTVKFTAGKAFKDVVNAL</sequence>
<evidence type="ECO:0000313" key="6">
    <source>
        <dbReference type="Proteomes" id="UP000494218"/>
    </source>
</evidence>
<dbReference type="AlphaFoldDB" id="A0A6P2SQV0"/>
<dbReference type="SUPFAM" id="SSF47729">
    <property type="entry name" value="IHF-like DNA-binding proteins"/>
    <property type="match status" value="1"/>
</dbReference>
<dbReference type="PANTHER" id="PTHR33175:SF3">
    <property type="entry name" value="DNA-BINDING PROTEIN HU-BETA"/>
    <property type="match status" value="1"/>
</dbReference>
<accession>A0A6P2SQV0</accession>
<dbReference type="InterPro" id="IPR010992">
    <property type="entry name" value="IHF-like_DNA-bd_dom_sf"/>
</dbReference>
<reference evidence="5 6" key="1">
    <citation type="submission" date="2019-09" db="EMBL/GenBank/DDBJ databases">
        <authorList>
            <person name="Depoorter E."/>
        </authorList>
    </citation>
    <scope>NUCLEOTIDE SEQUENCE [LARGE SCALE GENOMIC DNA]</scope>
    <source>
        <strain evidence="5">LMG 23254</strain>
    </source>
</reference>
<proteinExistence type="inferred from homology"/>
<dbReference type="InterPro" id="IPR000119">
    <property type="entry name" value="Hist_DNA-bd"/>
</dbReference>
<comment type="similarity">
    <text evidence="1 4">Belongs to the bacterial histone-like protein family.</text>
</comment>
<keyword evidence="2" id="KW-0226">DNA condensation</keyword>
<dbReference type="GO" id="GO:0003677">
    <property type="term" value="F:DNA binding"/>
    <property type="evidence" value="ECO:0007669"/>
    <property type="project" value="UniProtKB-KW"/>
</dbReference>
<dbReference type="PANTHER" id="PTHR33175">
    <property type="entry name" value="DNA-BINDING PROTEIN HU"/>
    <property type="match status" value="1"/>
</dbReference>
<dbReference type="EMBL" id="CABVPW010000077">
    <property type="protein sequence ID" value="VWC51731.1"/>
    <property type="molecule type" value="Genomic_DNA"/>
</dbReference>